<evidence type="ECO:0000259" key="6">
    <source>
        <dbReference type="Pfam" id="PF00962"/>
    </source>
</evidence>
<dbReference type="GO" id="GO:0046872">
    <property type="term" value="F:metal ion binding"/>
    <property type="evidence" value="ECO:0007669"/>
    <property type="project" value="UniProtKB-KW"/>
</dbReference>
<comment type="cofactor">
    <cofactor evidence="1">
        <name>Zn(2+)</name>
        <dbReference type="ChEBI" id="CHEBI:29105"/>
    </cofactor>
</comment>
<dbReference type="NCBIfam" id="TIGR01430">
    <property type="entry name" value="aden_deam"/>
    <property type="match status" value="1"/>
</dbReference>
<dbReference type="PANTHER" id="PTHR43114">
    <property type="entry name" value="ADENINE DEAMINASE"/>
    <property type="match status" value="1"/>
</dbReference>
<keyword evidence="8" id="KW-1185">Reference proteome</keyword>
<organism evidence="7 8">
    <name type="scientific">Thalassospira lohafexi</name>
    <dbReference type="NCBI Taxonomy" id="744227"/>
    <lineage>
        <taxon>Bacteria</taxon>
        <taxon>Pseudomonadati</taxon>
        <taxon>Pseudomonadota</taxon>
        <taxon>Alphaproteobacteria</taxon>
        <taxon>Rhodospirillales</taxon>
        <taxon>Thalassospiraceae</taxon>
        <taxon>Thalassospira</taxon>
    </lineage>
</organism>
<dbReference type="Pfam" id="PF00962">
    <property type="entry name" value="A_deaminase"/>
    <property type="match status" value="1"/>
</dbReference>
<evidence type="ECO:0000256" key="4">
    <source>
        <dbReference type="ARBA" id="ARBA00022801"/>
    </source>
</evidence>
<evidence type="ECO:0000256" key="1">
    <source>
        <dbReference type="ARBA" id="ARBA00001947"/>
    </source>
</evidence>
<dbReference type="EMBL" id="NXGX01000006">
    <property type="protein sequence ID" value="PKR57547.1"/>
    <property type="molecule type" value="Genomic_DNA"/>
</dbReference>
<dbReference type="Proteomes" id="UP000233332">
    <property type="component" value="Unassembled WGS sequence"/>
</dbReference>
<keyword evidence="5" id="KW-0862">Zinc</keyword>
<dbReference type="NCBIfam" id="NF006848">
    <property type="entry name" value="PRK09358.1-3"/>
    <property type="match status" value="1"/>
</dbReference>
<evidence type="ECO:0000313" key="7">
    <source>
        <dbReference type="EMBL" id="PKR57547.1"/>
    </source>
</evidence>
<evidence type="ECO:0000256" key="3">
    <source>
        <dbReference type="ARBA" id="ARBA00022723"/>
    </source>
</evidence>
<dbReference type="RefSeq" id="WP_101303894.1">
    <property type="nucleotide sequence ID" value="NZ_NXGX01000006.1"/>
</dbReference>
<dbReference type="InterPro" id="IPR006330">
    <property type="entry name" value="Ado/ade_deaminase"/>
</dbReference>
<proteinExistence type="inferred from homology"/>
<keyword evidence="4" id="KW-0378">Hydrolase</keyword>
<gene>
    <name evidence="7" type="ORF">COO92_16540</name>
</gene>
<protein>
    <submittedName>
        <fullName evidence="7">Adenosine deaminase</fullName>
    </submittedName>
</protein>
<keyword evidence="3" id="KW-0479">Metal-binding</keyword>
<comment type="similarity">
    <text evidence="2">Belongs to the metallo-dependent hydrolases superfamily. Adenosine and AMP deaminases family.</text>
</comment>
<dbReference type="GO" id="GO:0019239">
    <property type="term" value="F:deaminase activity"/>
    <property type="evidence" value="ECO:0007669"/>
    <property type="project" value="InterPro"/>
</dbReference>
<name>A0A2N3L4B2_9PROT</name>
<reference evidence="7 8" key="1">
    <citation type="submission" date="2017-09" db="EMBL/GenBank/DDBJ databases">
        <title>Biodiversity and function of Thalassospira species in the particle-attached aromatic-hydrocarbon-degrading consortia from the surface seawater of the China South Sea.</title>
        <authorList>
            <person name="Dong C."/>
            <person name="Lai Q."/>
            <person name="Shao Z."/>
        </authorList>
    </citation>
    <scope>NUCLEOTIDE SEQUENCE [LARGE SCALE GENOMIC DNA]</scope>
    <source>
        <strain evidence="7 8">139Z-12</strain>
    </source>
</reference>
<dbReference type="PANTHER" id="PTHR43114:SF6">
    <property type="entry name" value="ADENINE DEAMINASE"/>
    <property type="match status" value="1"/>
</dbReference>
<feature type="domain" description="Adenosine deaminase" evidence="6">
    <location>
        <begin position="6"/>
        <end position="323"/>
    </location>
</feature>
<dbReference type="Gene3D" id="3.20.20.140">
    <property type="entry name" value="Metal-dependent hydrolases"/>
    <property type="match status" value="1"/>
</dbReference>
<dbReference type="AlphaFoldDB" id="A0A2N3L4B2"/>
<accession>A0A2N3L4B2</accession>
<comment type="caution">
    <text evidence="7">The sequence shown here is derived from an EMBL/GenBank/DDBJ whole genome shotgun (WGS) entry which is preliminary data.</text>
</comment>
<dbReference type="InterPro" id="IPR001365">
    <property type="entry name" value="A_deaminase_dom"/>
</dbReference>
<dbReference type="GO" id="GO:0016814">
    <property type="term" value="F:hydrolase activity, acting on carbon-nitrogen (but not peptide) bonds, in cyclic amidines"/>
    <property type="evidence" value="ECO:0007669"/>
    <property type="project" value="UniProtKB-ARBA"/>
</dbReference>
<evidence type="ECO:0000256" key="5">
    <source>
        <dbReference type="ARBA" id="ARBA00022833"/>
    </source>
</evidence>
<evidence type="ECO:0000256" key="2">
    <source>
        <dbReference type="ARBA" id="ARBA00006676"/>
    </source>
</evidence>
<dbReference type="SUPFAM" id="SSF51556">
    <property type="entry name" value="Metallo-dependent hydrolases"/>
    <property type="match status" value="1"/>
</dbReference>
<dbReference type="InterPro" id="IPR032466">
    <property type="entry name" value="Metal_Hydrolase"/>
</dbReference>
<evidence type="ECO:0000313" key="8">
    <source>
        <dbReference type="Proteomes" id="UP000233332"/>
    </source>
</evidence>
<sequence length="324" mass="35094">MTRQIPKAELHLHLEGAMTPALVRSFAMRNGLTLPAGIYDDQDRYIWSDFPEFLKSFDKASAAIRTKQDYADLTHFYLTEQAKSGALYVELFCSPTHAAECGISFDDHLEGVVDGIDRAEKECGIIGRIIMTCVRHVGGDIAVDVAKDTVACGHPYVVGFGMGGNESMFSQETFYPAFKVAADGGLGCTTHAGEVQGPQSVWDAIDKLPVTRIGHGVRSIEDPKLVEALVKRGIVLEVCPGSNIALSVYPDFAAHPLRKLYDAGVKVTLGSDDPPFFHTSLADEYQCAQDGFGFSDAELLGITRTALEAAFVDDDTKALLIAKL</sequence>
<dbReference type="CDD" id="cd01320">
    <property type="entry name" value="ADA"/>
    <property type="match status" value="1"/>
</dbReference>